<accession>A0A317F6P2</accession>
<dbReference type="InterPro" id="IPR005900">
    <property type="entry name" value="6-phosphogluconolactonase_DevB"/>
</dbReference>
<proteinExistence type="inferred from homology"/>
<dbReference type="InterPro" id="IPR006148">
    <property type="entry name" value="Glc/Gal-6P_isomerase"/>
</dbReference>
<evidence type="ECO:0000256" key="1">
    <source>
        <dbReference type="ARBA" id="ARBA00000832"/>
    </source>
</evidence>
<comment type="similarity">
    <text evidence="4 7">Belongs to the glucosamine/galactosamine-6-phosphate isomerase family. 6-phosphogluconolactonase subfamily.</text>
</comment>
<dbReference type="PANTHER" id="PTHR11054:SF0">
    <property type="entry name" value="6-PHOSPHOGLUCONOLACTONASE"/>
    <property type="match status" value="1"/>
</dbReference>
<evidence type="ECO:0000313" key="10">
    <source>
        <dbReference type="Proteomes" id="UP000245391"/>
    </source>
</evidence>
<evidence type="ECO:0000256" key="7">
    <source>
        <dbReference type="RuleBase" id="RU365095"/>
    </source>
</evidence>
<dbReference type="Pfam" id="PF01182">
    <property type="entry name" value="Glucosamine_iso"/>
    <property type="match status" value="1"/>
</dbReference>
<dbReference type="PANTHER" id="PTHR11054">
    <property type="entry name" value="6-PHOSPHOGLUCONOLACTONASE"/>
    <property type="match status" value="1"/>
</dbReference>
<dbReference type="Proteomes" id="UP000245391">
    <property type="component" value="Unassembled WGS sequence"/>
</dbReference>
<comment type="function">
    <text evidence="2 7">Hydrolysis of 6-phosphogluconolactone to 6-phosphogluconate.</text>
</comment>
<evidence type="ECO:0000256" key="5">
    <source>
        <dbReference type="ARBA" id="ARBA00013198"/>
    </source>
</evidence>
<dbReference type="UniPathway" id="UPA00115">
    <property type="reaction ID" value="UER00409"/>
</dbReference>
<dbReference type="EMBL" id="QGNY01000001">
    <property type="protein sequence ID" value="PWS33589.1"/>
    <property type="molecule type" value="Genomic_DNA"/>
</dbReference>
<dbReference type="NCBIfam" id="TIGR01198">
    <property type="entry name" value="pgl"/>
    <property type="match status" value="1"/>
</dbReference>
<dbReference type="SUPFAM" id="SSF100950">
    <property type="entry name" value="NagB/RpiA/CoA transferase-like"/>
    <property type="match status" value="1"/>
</dbReference>
<protein>
    <recommendedName>
        <fullName evidence="6 7">6-phosphogluconolactonase</fullName>
        <shortName evidence="7">6PGL</shortName>
        <ecNumber evidence="5 7">3.1.1.31</ecNumber>
    </recommendedName>
</protein>
<reference evidence="10" key="1">
    <citation type="submission" date="2018-05" db="EMBL/GenBank/DDBJ databases">
        <title>Pedobacter paludis sp. nov., isolated from wetland soil.</title>
        <authorList>
            <person name="Zhang Y."/>
        </authorList>
    </citation>
    <scope>NUCLEOTIDE SEQUENCE [LARGE SCALE GENOMIC DNA]</scope>
    <source>
        <strain evidence="10">R-8</strain>
    </source>
</reference>
<dbReference type="InterPro" id="IPR039104">
    <property type="entry name" value="6PGL"/>
</dbReference>
<comment type="catalytic activity">
    <reaction evidence="1 7">
        <text>6-phospho-D-glucono-1,5-lactone + H2O = 6-phospho-D-gluconate + H(+)</text>
        <dbReference type="Rhea" id="RHEA:12556"/>
        <dbReference type="ChEBI" id="CHEBI:15377"/>
        <dbReference type="ChEBI" id="CHEBI:15378"/>
        <dbReference type="ChEBI" id="CHEBI:57955"/>
        <dbReference type="ChEBI" id="CHEBI:58759"/>
        <dbReference type="EC" id="3.1.1.31"/>
    </reaction>
</comment>
<dbReference type="AlphaFoldDB" id="A0A317F6P2"/>
<evidence type="ECO:0000313" key="9">
    <source>
        <dbReference type="EMBL" id="PWS33589.1"/>
    </source>
</evidence>
<dbReference type="EC" id="3.1.1.31" evidence="5 7"/>
<comment type="caution">
    <text evidence="9">The sequence shown here is derived from an EMBL/GenBank/DDBJ whole genome shotgun (WGS) entry which is preliminary data.</text>
</comment>
<evidence type="ECO:0000256" key="3">
    <source>
        <dbReference type="ARBA" id="ARBA00004961"/>
    </source>
</evidence>
<evidence type="ECO:0000256" key="2">
    <source>
        <dbReference type="ARBA" id="ARBA00002681"/>
    </source>
</evidence>
<dbReference type="GO" id="GO:0006098">
    <property type="term" value="P:pentose-phosphate shunt"/>
    <property type="evidence" value="ECO:0007669"/>
    <property type="project" value="UniProtKB-UniPathway"/>
</dbReference>
<dbReference type="InterPro" id="IPR037171">
    <property type="entry name" value="NagB/RpiA_transferase-like"/>
</dbReference>
<sequence>MNLLIYKTPEELNQDLADYIIKIAEVSIEENDRFNFVLTGGSSPKALYKLLSTECKHRIDWEKVYFFFGDERNVPADDENYNGLMAKKTLFDELGTAADHIFYINTTLAPEKAAIEYKKALDKHFNGSDIVFDFILLGMGDDAHTASIFPHTTLVKDEEATVSSVFVEKLNTYRISLTAPLINKAENVAFLVFGDNKAEAIKHVIGDEVKDFDTYPSQLIDPIDGKLTWFVDEAATKLLEA</sequence>
<gene>
    <name evidence="7 9" type="primary">pgl</name>
    <name evidence="9" type="ORF">DF947_02930</name>
</gene>
<feature type="domain" description="Glucosamine/galactosamine-6-phosphate isomerase" evidence="8">
    <location>
        <begin position="8"/>
        <end position="229"/>
    </location>
</feature>
<comment type="pathway">
    <text evidence="3 7">Carbohydrate degradation; pentose phosphate pathway; D-ribulose 5-phosphate from D-glucose 6-phosphate (oxidative stage): step 2/3.</text>
</comment>
<evidence type="ECO:0000259" key="8">
    <source>
        <dbReference type="Pfam" id="PF01182"/>
    </source>
</evidence>
<dbReference type="RefSeq" id="WP_109928173.1">
    <property type="nucleotide sequence ID" value="NZ_QGNY01000001.1"/>
</dbReference>
<organism evidence="9 10">
    <name type="scientific">Pedobacter paludis</name>
    <dbReference type="NCBI Taxonomy" id="2203212"/>
    <lineage>
        <taxon>Bacteria</taxon>
        <taxon>Pseudomonadati</taxon>
        <taxon>Bacteroidota</taxon>
        <taxon>Sphingobacteriia</taxon>
        <taxon>Sphingobacteriales</taxon>
        <taxon>Sphingobacteriaceae</taxon>
        <taxon>Pedobacter</taxon>
    </lineage>
</organism>
<dbReference type="GO" id="GO:0005975">
    <property type="term" value="P:carbohydrate metabolic process"/>
    <property type="evidence" value="ECO:0007669"/>
    <property type="project" value="UniProtKB-UniRule"/>
</dbReference>
<dbReference type="Gene3D" id="3.40.50.1360">
    <property type="match status" value="1"/>
</dbReference>
<name>A0A317F6P2_9SPHI</name>
<evidence type="ECO:0000256" key="4">
    <source>
        <dbReference type="ARBA" id="ARBA00010662"/>
    </source>
</evidence>
<dbReference type="GO" id="GO:0017057">
    <property type="term" value="F:6-phosphogluconolactonase activity"/>
    <property type="evidence" value="ECO:0007669"/>
    <property type="project" value="UniProtKB-UniRule"/>
</dbReference>
<keyword evidence="7" id="KW-0378">Hydrolase</keyword>
<dbReference type="OrthoDB" id="9810967at2"/>
<dbReference type="CDD" id="cd01400">
    <property type="entry name" value="6PGL"/>
    <property type="match status" value="1"/>
</dbReference>
<evidence type="ECO:0000256" key="6">
    <source>
        <dbReference type="ARBA" id="ARBA00020337"/>
    </source>
</evidence>
<keyword evidence="10" id="KW-1185">Reference proteome</keyword>